<dbReference type="InterPro" id="IPR036249">
    <property type="entry name" value="Thioredoxin-like_sf"/>
</dbReference>
<keyword evidence="3 4" id="KW-0560">Oxidoreductase</keyword>
<comment type="caution">
    <text evidence="5">The sequence shown here is derived from an EMBL/GenBank/DDBJ whole genome shotgun (WGS) entry which is preliminary data.</text>
</comment>
<dbReference type="PANTHER" id="PTHR11592">
    <property type="entry name" value="GLUTATHIONE PEROXIDASE"/>
    <property type="match status" value="1"/>
</dbReference>
<evidence type="ECO:0000256" key="4">
    <source>
        <dbReference type="RuleBase" id="RU000499"/>
    </source>
</evidence>
<evidence type="ECO:0000256" key="1">
    <source>
        <dbReference type="ARBA" id="ARBA00006926"/>
    </source>
</evidence>
<gene>
    <name evidence="5" type="ORF">GCM10011372_13800</name>
</gene>
<keyword evidence="6" id="KW-1185">Reference proteome</keyword>
<dbReference type="PROSITE" id="PS00460">
    <property type="entry name" value="GLUTATHIONE_PEROXID_1"/>
    <property type="match status" value="1"/>
</dbReference>
<reference evidence="5" key="1">
    <citation type="journal article" date="2014" name="Int. J. Syst. Evol. Microbiol.">
        <title>Complete genome sequence of Corynebacterium casei LMG S-19264T (=DSM 44701T), isolated from a smear-ripened cheese.</title>
        <authorList>
            <consortium name="US DOE Joint Genome Institute (JGI-PGF)"/>
            <person name="Walter F."/>
            <person name="Albersmeier A."/>
            <person name="Kalinowski J."/>
            <person name="Ruckert C."/>
        </authorList>
    </citation>
    <scope>NUCLEOTIDE SEQUENCE</scope>
    <source>
        <strain evidence="5">CGMCC 1.8984</strain>
    </source>
</reference>
<proteinExistence type="inferred from homology"/>
<evidence type="ECO:0000313" key="5">
    <source>
        <dbReference type="EMBL" id="GGJ76782.1"/>
    </source>
</evidence>
<dbReference type="PROSITE" id="PS00763">
    <property type="entry name" value="GLUTATHIONE_PEROXID_2"/>
    <property type="match status" value="1"/>
</dbReference>
<dbReference type="Gene3D" id="3.40.30.10">
    <property type="entry name" value="Glutaredoxin"/>
    <property type="match status" value="1"/>
</dbReference>
<dbReference type="GO" id="GO:0034599">
    <property type="term" value="P:cellular response to oxidative stress"/>
    <property type="evidence" value="ECO:0007669"/>
    <property type="project" value="TreeGrafter"/>
</dbReference>
<dbReference type="Pfam" id="PF00255">
    <property type="entry name" value="GSHPx"/>
    <property type="match status" value="1"/>
</dbReference>
<dbReference type="SUPFAM" id="SSF52833">
    <property type="entry name" value="Thioredoxin-like"/>
    <property type="match status" value="1"/>
</dbReference>
<dbReference type="CDD" id="cd00340">
    <property type="entry name" value="GSH_Peroxidase"/>
    <property type="match status" value="1"/>
</dbReference>
<dbReference type="GO" id="GO:0004601">
    <property type="term" value="F:peroxidase activity"/>
    <property type="evidence" value="ECO:0007669"/>
    <property type="project" value="UniProtKB-KW"/>
</dbReference>
<dbReference type="InterPro" id="IPR000889">
    <property type="entry name" value="Glutathione_peroxidase"/>
</dbReference>
<dbReference type="FunFam" id="3.40.30.10:FF:000010">
    <property type="entry name" value="Glutathione peroxidase"/>
    <property type="match status" value="1"/>
</dbReference>
<dbReference type="PRINTS" id="PR01011">
    <property type="entry name" value="GLUTPROXDASE"/>
</dbReference>
<dbReference type="Proteomes" id="UP000636956">
    <property type="component" value="Unassembled WGS sequence"/>
</dbReference>
<dbReference type="EMBL" id="BMMD01000006">
    <property type="protein sequence ID" value="GGJ76782.1"/>
    <property type="molecule type" value="Genomic_DNA"/>
</dbReference>
<sequence>MDLRDIPLTTIDGDEASLAGYADRVVMVVNVASRCGLTPQYEKLEALQREYGDRGFTVIGFPCNQFAGQEPGGAEDIKAFCSTTYGVSFPLMAKVKVNGRHRHPLYDQLRKTPDAAGRAGRVQWNFEKFLVLPSGEVQRFRPAVQPDDPAIIAVIEEGSPKPPRPERGAARFLDRPVATPHNWGVEQFNGSGGNE</sequence>
<dbReference type="AlphaFoldDB" id="A0A917UQT1"/>
<dbReference type="InterPro" id="IPR029760">
    <property type="entry name" value="GPX_CS"/>
</dbReference>
<organism evidence="5 6">
    <name type="scientific">Agromyces bauzanensis</name>
    <dbReference type="NCBI Taxonomy" id="1308924"/>
    <lineage>
        <taxon>Bacteria</taxon>
        <taxon>Bacillati</taxon>
        <taxon>Actinomycetota</taxon>
        <taxon>Actinomycetes</taxon>
        <taxon>Micrococcales</taxon>
        <taxon>Microbacteriaceae</taxon>
        <taxon>Agromyces</taxon>
    </lineage>
</organism>
<keyword evidence="2 4" id="KW-0575">Peroxidase</keyword>
<evidence type="ECO:0000256" key="3">
    <source>
        <dbReference type="ARBA" id="ARBA00023002"/>
    </source>
</evidence>
<evidence type="ECO:0000313" key="6">
    <source>
        <dbReference type="Proteomes" id="UP000636956"/>
    </source>
</evidence>
<evidence type="ECO:0000256" key="2">
    <source>
        <dbReference type="ARBA" id="ARBA00022559"/>
    </source>
</evidence>
<name>A0A917UQT1_9MICO</name>
<dbReference type="PANTHER" id="PTHR11592:SF40">
    <property type="entry name" value="THIOREDOXIN_GLUTATHIONE PEROXIDASE BTUE"/>
    <property type="match status" value="1"/>
</dbReference>
<reference evidence="5" key="2">
    <citation type="submission" date="2020-09" db="EMBL/GenBank/DDBJ databases">
        <authorList>
            <person name="Sun Q."/>
            <person name="Zhou Y."/>
        </authorList>
    </citation>
    <scope>NUCLEOTIDE SEQUENCE</scope>
    <source>
        <strain evidence="5">CGMCC 1.8984</strain>
    </source>
</reference>
<comment type="similarity">
    <text evidence="1 4">Belongs to the glutathione peroxidase family.</text>
</comment>
<dbReference type="InterPro" id="IPR029759">
    <property type="entry name" value="GPX_AS"/>
</dbReference>
<accession>A0A917UQT1</accession>
<dbReference type="PROSITE" id="PS51355">
    <property type="entry name" value="GLUTATHIONE_PEROXID_3"/>
    <property type="match status" value="1"/>
</dbReference>
<protein>
    <recommendedName>
        <fullName evidence="4">Glutathione peroxidase</fullName>
    </recommendedName>
</protein>